<evidence type="ECO:0000313" key="1">
    <source>
        <dbReference type="Proteomes" id="UP000887576"/>
    </source>
</evidence>
<name>A0AC34QH63_9BILA</name>
<organism evidence="1 2">
    <name type="scientific">Panagrolaimus sp. JU765</name>
    <dbReference type="NCBI Taxonomy" id="591449"/>
    <lineage>
        <taxon>Eukaryota</taxon>
        <taxon>Metazoa</taxon>
        <taxon>Ecdysozoa</taxon>
        <taxon>Nematoda</taxon>
        <taxon>Chromadorea</taxon>
        <taxon>Rhabditida</taxon>
        <taxon>Tylenchina</taxon>
        <taxon>Panagrolaimomorpha</taxon>
        <taxon>Panagrolaimoidea</taxon>
        <taxon>Panagrolaimidae</taxon>
        <taxon>Panagrolaimus</taxon>
    </lineage>
</organism>
<evidence type="ECO:0000313" key="2">
    <source>
        <dbReference type="WBParaSite" id="JU765_v2.g16420.t1"/>
    </source>
</evidence>
<dbReference type="Proteomes" id="UP000887576">
    <property type="component" value="Unplaced"/>
</dbReference>
<proteinExistence type="predicted"/>
<protein>
    <submittedName>
        <fullName evidence="2">Insulin-like domain-containing protein</fullName>
    </submittedName>
</protein>
<sequence>MNAVKLLSVFYIIFGIIETKHIPSVVCGHKLLSAMAKACTMKGYTSACFGDNFPNSILGLKPAFIKETPDKEPLKSYVARMCCSGQCSETLLKELCCSEVEFEVFKLTHKQMPPSRFEIIKNST</sequence>
<reference evidence="2" key="1">
    <citation type="submission" date="2022-11" db="UniProtKB">
        <authorList>
            <consortium name="WormBaseParasite"/>
        </authorList>
    </citation>
    <scope>IDENTIFICATION</scope>
</reference>
<accession>A0AC34QH63</accession>
<dbReference type="WBParaSite" id="JU765_v2.g16420.t1">
    <property type="protein sequence ID" value="JU765_v2.g16420.t1"/>
    <property type="gene ID" value="JU765_v2.g16420"/>
</dbReference>